<reference evidence="1" key="1">
    <citation type="submission" date="2018-02" db="EMBL/GenBank/DDBJ databases">
        <title>Rhizophora mucronata_Transcriptome.</title>
        <authorList>
            <person name="Meera S.P."/>
            <person name="Sreeshan A."/>
            <person name="Augustine A."/>
        </authorList>
    </citation>
    <scope>NUCLEOTIDE SEQUENCE</scope>
    <source>
        <tissue evidence="1">Leaf</tissue>
    </source>
</reference>
<dbReference type="EMBL" id="GGEC01060517">
    <property type="protein sequence ID" value="MBX41001.1"/>
    <property type="molecule type" value="Transcribed_RNA"/>
</dbReference>
<name>A0A2P2NEU4_RHIMU</name>
<evidence type="ECO:0000313" key="1">
    <source>
        <dbReference type="EMBL" id="MBX41001.1"/>
    </source>
</evidence>
<sequence length="20" mass="2266">MSSNFNVSLYLNCLTLPVSY</sequence>
<accession>A0A2P2NEU4</accession>
<organism evidence="1">
    <name type="scientific">Rhizophora mucronata</name>
    <name type="common">Asiatic mangrove</name>
    <dbReference type="NCBI Taxonomy" id="61149"/>
    <lineage>
        <taxon>Eukaryota</taxon>
        <taxon>Viridiplantae</taxon>
        <taxon>Streptophyta</taxon>
        <taxon>Embryophyta</taxon>
        <taxon>Tracheophyta</taxon>
        <taxon>Spermatophyta</taxon>
        <taxon>Magnoliopsida</taxon>
        <taxon>eudicotyledons</taxon>
        <taxon>Gunneridae</taxon>
        <taxon>Pentapetalae</taxon>
        <taxon>rosids</taxon>
        <taxon>fabids</taxon>
        <taxon>Malpighiales</taxon>
        <taxon>Rhizophoraceae</taxon>
        <taxon>Rhizophora</taxon>
    </lineage>
</organism>
<dbReference type="AlphaFoldDB" id="A0A2P2NEU4"/>
<protein>
    <submittedName>
        <fullName evidence="1">Uncharacterized protein</fullName>
    </submittedName>
</protein>
<proteinExistence type="predicted"/>